<proteinExistence type="predicted"/>
<evidence type="ECO:0000313" key="3">
    <source>
        <dbReference type="Proteomes" id="UP000717585"/>
    </source>
</evidence>
<feature type="region of interest" description="Disordered" evidence="1">
    <location>
        <begin position="1"/>
        <end position="66"/>
    </location>
</feature>
<feature type="compositionally biased region" description="Low complexity" evidence="1">
    <location>
        <begin position="51"/>
        <end position="66"/>
    </location>
</feature>
<evidence type="ECO:0000313" key="2">
    <source>
        <dbReference type="EMBL" id="KAG9394783.1"/>
    </source>
</evidence>
<name>A0A8J6AUW8_9EUKA</name>
<organism evidence="2 3">
    <name type="scientific">Carpediemonas membranifera</name>
    <dbReference type="NCBI Taxonomy" id="201153"/>
    <lineage>
        <taxon>Eukaryota</taxon>
        <taxon>Metamonada</taxon>
        <taxon>Carpediemonas-like organisms</taxon>
        <taxon>Carpediemonas</taxon>
    </lineage>
</organism>
<dbReference type="AlphaFoldDB" id="A0A8J6AUW8"/>
<feature type="compositionally biased region" description="Polar residues" evidence="1">
    <location>
        <begin position="8"/>
        <end position="30"/>
    </location>
</feature>
<gene>
    <name evidence="2" type="ORF">J8273_3760</name>
</gene>
<protein>
    <submittedName>
        <fullName evidence="2">Uncharacterized protein</fullName>
    </submittedName>
</protein>
<reference evidence="2" key="1">
    <citation type="submission" date="2021-05" db="EMBL/GenBank/DDBJ databases">
        <title>A free-living protist that lacks canonical eukaryotic 1 DNA replication and segregation systems.</title>
        <authorList>
            <person name="Salas-Leiva D.E."/>
            <person name="Tromer E.C."/>
            <person name="Curtis B.A."/>
            <person name="Jerlstrom-Hultqvist J."/>
            <person name="Kolisko M."/>
            <person name="Yi Z."/>
            <person name="Salas-Leiva J.S."/>
            <person name="Gallot-Lavallee L."/>
            <person name="Kops G.J.P.L."/>
            <person name="Archibald J.M."/>
            <person name="Simpson A.G.B."/>
            <person name="Roger A.J."/>
        </authorList>
    </citation>
    <scope>NUCLEOTIDE SEQUENCE</scope>
    <source>
        <strain evidence="2">BICM</strain>
    </source>
</reference>
<feature type="compositionally biased region" description="Polar residues" evidence="1">
    <location>
        <begin position="41"/>
        <end position="50"/>
    </location>
</feature>
<accession>A0A8J6AUW8</accession>
<comment type="caution">
    <text evidence="2">The sequence shown here is derived from an EMBL/GenBank/DDBJ whole genome shotgun (WGS) entry which is preliminary data.</text>
</comment>
<dbReference type="Proteomes" id="UP000717585">
    <property type="component" value="Unassembled WGS sequence"/>
</dbReference>
<dbReference type="EMBL" id="JAHDYR010000013">
    <property type="protein sequence ID" value="KAG9394783.1"/>
    <property type="molecule type" value="Genomic_DNA"/>
</dbReference>
<sequence>MTLPAGTPANSMGSEALDSTGSTMLQQRQSGVDPARRKSANVDSSSDIYRTSSPGSMSTGTTHSHSSLAPALAIFATPPDCRFTLNHWPASSQKQTPSAVL</sequence>
<keyword evidence="3" id="KW-1185">Reference proteome</keyword>
<evidence type="ECO:0000256" key="1">
    <source>
        <dbReference type="SAM" id="MobiDB-lite"/>
    </source>
</evidence>